<dbReference type="InterPro" id="IPR042239">
    <property type="entry name" value="Nop_C"/>
</dbReference>
<organism evidence="11 12">
    <name type="scientific">Arthrobotrys conoides</name>
    <dbReference type="NCBI Taxonomy" id="74498"/>
    <lineage>
        <taxon>Eukaryota</taxon>
        <taxon>Fungi</taxon>
        <taxon>Dikarya</taxon>
        <taxon>Ascomycota</taxon>
        <taxon>Pezizomycotina</taxon>
        <taxon>Orbiliomycetes</taxon>
        <taxon>Orbiliales</taxon>
        <taxon>Orbiliaceae</taxon>
        <taxon>Arthrobotrys</taxon>
    </lineage>
</organism>
<evidence type="ECO:0000256" key="2">
    <source>
        <dbReference type="ARBA" id="ARBA00005572"/>
    </source>
</evidence>
<dbReference type="GO" id="GO:0071011">
    <property type="term" value="C:precatalytic spliceosome"/>
    <property type="evidence" value="ECO:0007669"/>
    <property type="project" value="TreeGrafter"/>
</dbReference>
<dbReference type="InterPro" id="IPR019175">
    <property type="entry name" value="Prp31_C"/>
</dbReference>
<comment type="similarity">
    <text evidence="2">Belongs to the PRP31 family.</text>
</comment>
<feature type="compositionally biased region" description="Basic residues" evidence="9">
    <location>
        <begin position="465"/>
        <end position="475"/>
    </location>
</feature>
<dbReference type="AlphaFoldDB" id="A0AAN8NGE9"/>
<dbReference type="SUPFAM" id="SSF89124">
    <property type="entry name" value="Nop domain"/>
    <property type="match status" value="1"/>
</dbReference>
<dbReference type="GO" id="GO:0000244">
    <property type="term" value="P:spliceosomal tri-snRNP complex assembly"/>
    <property type="evidence" value="ECO:0007669"/>
    <property type="project" value="InterPro"/>
</dbReference>
<feature type="compositionally biased region" description="Acidic residues" evidence="9">
    <location>
        <begin position="119"/>
        <end position="132"/>
    </location>
</feature>
<name>A0AAN8NGE9_9PEZI</name>
<dbReference type="FunFam" id="1.10.246.90:FF:000002">
    <property type="entry name" value="U4/U6 small nuclear ribonucleoprotein Prp31"/>
    <property type="match status" value="1"/>
</dbReference>
<dbReference type="PANTHER" id="PTHR13904">
    <property type="entry name" value="PRE-MRNA SPLICING FACTOR PRP31"/>
    <property type="match status" value="1"/>
</dbReference>
<feature type="domain" description="Nop" evidence="10">
    <location>
        <begin position="329"/>
        <end position="447"/>
    </location>
</feature>
<dbReference type="Pfam" id="PF09785">
    <property type="entry name" value="Prp31_C"/>
    <property type="match status" value="1"/>
</dbReference>
<dbReference type="InterPro" id="IPR012976">
    <property type="entry name" value="NOSIC"/>
</dbReference>
<reference evidence="11 12" key="1">
    <citation type="submission" date="2019-10" db="EMBL/GenBank/DDBJ databases">
        <authorList>
            <person name="Palmer J.M."/>
        </authorList>
    </citation>
    <scope>NUCLEOTIDE SEQUENCE [LARGE SCALE GENOMIC DNA]</scope>
    <source>
        <strain evidence="11 12">TWF506</strain>
    </source>
</reference>
<evidence type="ECO:0000256" key="4">
    <source>
        <dbReference type="ARBA" id="ARBA00022728"/>
    </source>
</evidence>
<feature type="compositionally biased region" description="Pro residues" evidence="9">
    <location>
        <begin position="643"/>
        <end position="653"/>
    </location>
</feature>
<evidence type="ECO:0000256" key="7">
    <source>
        <dbReference type="ARBA" id="ARBA00023242"/>
    </source>
</evidence>
<keyword evidence="8" id="KW-0687">Ribonucleoprotein</keyword>
<feature type="region of interest" description="Disordered" evidence="9">
    <location>
        <begin position="622"/>
        <end position="653"/>
    </location>
</feature>
<dbReference type="Pfam" id="PF01798">
    <property type="entry name" value="Nop"/>
    <property type="match status" value="1"/>
</dbReference>
<keyword evidence="6" id="KW-0508">mRNA splicing</keyword>
<keyword evidence="4" id="KW-0747">Spliceosome</keyword>
<dbReference type="InterPro" id="IPR027105">
    <property type="entry name" value="Prp31"/>
</dbReference>
<keyword evidence="7" id="KW-0539">Nucleus</keyword>
<feature type="region of interest" description="Disordered" evidence="9">
    <location>
        <begin position="107"/>
        <end position="148"/>
    </location>
</feature>
<dbReference type="EMBL" id="JAVHJM010000004">
    <property type="protein sequence ID" value="KAK6515605.1"/>
    <property type="molecule type" value="Genomic_DNA"/>
</dbReference>
<dbReference type="GO" id="GO:0005687">
    <property type="term" value="C:U4 snRNP"/>
    <property type="evidence" value="ECO:0007669"/>
    <property type="project" value="TreeGrafter"/>
</dbReference>
<sequence length="653" mass="71514">MKCLTIQNYLTKNQPSSSKPTFGVKRISTINFGFIYTCHRHSRRLQAIAVIKAPNLTRTSYKPVCLIICIMSLADELLADFDDQSDGEEEKEVDSLNTTLDLYVDRSHGTSSTSRLGMDLDEDEEDEEDEVMTDVGGGGGGDDGEDETQTKARIEKMQLGKVDDVRSIAKLMKVLEPVLEKIAYYQSQPTPTSIIGSVEQNPEYHLIVESNKHSVEIDSEIILVHKFIRDHYSPRYPELENLVTNPLDYAKTVAVIKNDLHLQPLQSQLRAVLDSATVMVVTVEATTSKGRPLSDKEISTVVNACEMTMALDRAKHTIINYVSSRMTLFAPNTSAIIGSTTAAQLIGFAGGLSGLAKMPACNISALGVKRRAAVTLASNVGIRQQGFLYHSPIIRQIPNDLKIKAMRIVSSKIVLAVRVDFAHEHTDGSMGNTLKQDILERLDKLTEPPPNKGPKALPAPDDKPARKRGGRRVRKAKEATAMTDLRKQQNRLVFGEAEREVSYGDSTKGMGMIGAQDSGKIRATKVDPRTRAKLSKNNLGWGTPAGGNQSVINPFKNTPGGMMSSFGARSTANVSGTASSLAFTPVQGIELVDPKVKLEMERKRKAESDKWFQSGTFTQVGDQSKFGNKRVDTGEGKMTGLMLPPPAPLKKKI</sequence>
<evidence type="ECO:0000259" key="10">
    <source>
        <dbReference type="PROSITE" id="PS51358"/>
    </source>
</evidence>
<evidence type="ECO:0000313" key="11">
    <source>
        <dbReference type="EMBL" id="KAK6515605.1"/>
    </source>
</evidence>
<dbReference type="PROSITE" id="PS51358">
    <property type="entry name" value="NOP"/>
    <property type="match status" value="1"/>
</dbReference>
<keyword evidence="5" id="KW-0694">RNA-binding</keyword>
<dbReference type="FunFam" id="1.10.287.4070:FF:000003">
    <property type="entry name" value="U4/U6 small nuclear ribonucleoprotein PRP31"/>
    <property type="match status" value="1"/>
</dbReference>
<proteinExistence type="inferred from homology"/>
<evidence type="ECO:0000256" key="5">
    <source>
        <dbReference type="ARBA" id="ARBA00022884"/>
    </source>
</evidence>
<evidence type="ECO:0000256" key="6">
    <source>
        <dbReference type="ARBA" id="ARBA00023187"/>
    </source>
</evidence>
<keyword evidence="12" id="KW-1185">Reference proteome</keyword>
<dbReference type="SMART" id="SM00931">
    <property type="entry name" value="NOSIC"/>
    <property type="match status" value="1"/>
</dbReference>
<evidence type="ECO:0000256" key="3">
    <source>
        <dbReference type="ARBA" id="ARBA00022664"/>
    </source>
</evidence>
<dbReference type="InterPro" id="IPR002687">
    <property type="entry name" value="Nop_dom"/>
</dbReference>
<evidence type="ECO:0000313" key="12">
    <source>
        <dbReference type="Proteomes" id="UP001307849"/>
    </source>
</evidence>
<feature type="region of interest" description="Disordered" evidence="9">
    <location>
        <begin position="444"/>
        <end position="480"/>
    </location>
</feature>
<evidence type="ECO:0000256" key="9">
    <source>
        <dbReference type="SAM" id="MobiDB-lite"/>
    </source>
</evidence>
<protein>
    <submittedName>
        <fullName evidence="11">U4/U6-U5 snRNP complex subunit prp31</fullName>
    </submittedName>
</protein>
<dbReference type="PANTHER" id="PTHR13904:SF0">
    <property type="entry name" value="U4_U6 SMALL NUCLEAR RIBONUCLEOPROTEIN PRP31"/>
    <property type="match status" value="1"/>
</dbReference>
<evidence type="ECO:0000256" key="8">
    <source>
        <dbReference type="ARBA" id="ARBA00023274"/>
    </source>
</evidence>
<gene>
    <name evidence="11" type="primary">PRP31</name>
    <name evidence="11" type="ORF">TWF506_007933</name>
</gene>
<dbReference type="Gene3D" id="1.10.287.4070">
    <property type="match status" value="1"/>
</dbReference>
<dbReference type="InterPro" id="IPR036070">
    <property type="entry name" value="Nop_dom_sf"/>
</dbReference>
<dbReference type="Proteomes" id="UP001307849">
    <property type="component" value="Unassembled WGS sequence"/>
</dbReference>
<keyword evidence="3" id="KW-0507">mRNA processing</keyword>
<comment type="subcellular location">
    <subcellularLocation>
        <location evidence="1">Nucleus</location>
    </subcellularLocation>
</comment>
<dbReference type="GO" id="GO:0046540">
    <property type="term" value="C:U4/U6 x U5 tri-snRNP complex"/>
    <property type="evidence" value="ECO:0007669"/>
    <property type="project" value="InterPro"/>
</dbReference>
<accession>A0AAN8NGE9</accession>
<dbReference type="Gene3D" id="1.10.246.90">
    <property type="entry name" value="Nop domain"/>
    <property type="match status" value="1"/>
</dbReference>
<dbReference type="GO" id="GO:0003723">
    <property type="term" value="F:RNA binding"/>
    <property type="evidence" value="ECO:0007669"/>
    <property type="project" value="UniProtKB-KW"/>
</dbReference>
<comment type="caution">
    <text evidence="11">The sequence shown here is derived from an EMBL/GenBank/DDBJ whole genome shotgun (WGS) entry which is preliminary data.</text>
</comment>
<evidence type="ECO:0000256" key="1">
    <source>
        <dbReference type="ARBA" id="ARBA00004123"/>
    </source>
</evidence>